<dbReference type="Proteomes" id="UP001186974">
    <property type="component" value="Unassembled WGS sequence"/>
</dbReference>
<proteinExistence type="predicted"/>
<keyword evidence="2" id="KW-1185">Reference proteome</keyword>
<evidence type="ECO:0000313" key="1">
    <source>
        <dbReference type="EMBL" id="KAK3078777.1"/>
    </source>
</evidence>
<gene>
    <name evidence="1" type="ORF">LTS18_006638</name>
</gene>
<protein>
    <submittedName>
        <fullName evidence="1">Uncharacterized protein</fullName>
    </submittedName>
</protein>
<accession>A0ACC3DQI4</accession>
<dbReference type="EMBL" id="JAWDJW010001619">
    <property type="protein sequence ID" value="KAK3078777.1"/>
    <property type="molecule type" value="Genomic_DNA"/>
</dbReference>
<evidence type="ECO:0000313" key="2">
    <source>
        <dbReference type="Proteomes" id="UP001186974"/>
    </source>
</evidence>
<sequence>MSSSYRHSTQDLVDGTFSLHINDSTSTRDNNPTNASETNNNNNATQASERDDENDDSDKTVDELPPHGEDALQGEQENENEDTESDASTLSSRFITRPHNWLDPIPEPPFFHTRSEPCPSDPFLDTRTLLAWPPLMPLGPNQRFRVVVKNDATTDGETERLMRVQLGDIWYAPCASPMRRLSPNEIAEMEEDCEGERPWVLQKVAFSRLKLCVLKSFSDASLHSTLWEYAKGEYGEGSEEMDVFRRYARVRDAFRAVAGRQEGFEEGIGWVREAEELVRGSEILKDVLGEMAVLLGLFDDEDEGETREAWVGQLLEDEEVLDMWVLCQPE</sequence>
<reference evidence="1" key="1">
    <citation type="submission" date="2024-09" db="EMBL/GenBank/DDBJ databases">
        <title>Black Yeasts Isolated from many extreme environments.</title>
        <authorList>
            <person name="Coleine C."/>
            <person name="Stajich J.E."/>
            <person name="Selbmann L."/>
        </authorList>
    </citation>
    <scope>NUCLEOTIDE SEQUENCE</scope>
    <source>
        <strain evidence="1">CCFEE 5737</strain>
    </source>
</reference>
<name>A0ACC3DQI4_9PEZI</name>
<comment type="caution">
    <text evidence="1">The sequence shown here is derived from an EMBL/GenBank/DDBJ whole genome shotgun (WGS) entry which is preliminary data.</text>
</comment>
<organism evidence="1 2">
    <name type="scientific">Coniosporium uncinatum</name>
    <dbReference type="NCBI Taxonomy" id="93489"/>
    <lineage>
        <taxon>Eukaryota</taxon>
        <taxon>Fungi</taxon>
        <taxon>Dikarya</taxon>
        <taxon>Ascomycota</taxon>
        <taxon>Pezizomycotina</taxon>
        <taxon>Dothideomycetes</taxon>
        <taxon>Dothideomycetes incertae sedis</taxon>
        <taxon>Coniosporium</taxon>
    </lineage>
</organism>